<dbReference type="GO" id="GO:0090090">
    <property type="term" value="P:negative regulation of canonical Wnt signaling pathway"/>
    <property type="evidence" value="ECO:0007669"/>
    <property type="project" value="TreeGrafter"/>
</dbReference>
<dbReference type="Gene3D" id="2.30.29.30">
    <property type="entry name" value="Pleckstrin-homology domain (PH domain)/Phosphotyrosine-binding domain (PTB)"/>
    <property type="match status" value="1"/>
</dbReference>
<dbReference type="PANTHER" id="PTHR13283:SF10">
    <property type="entry name" value="FERM DOMAIN-CONTAINING PROTEIN 8"/>
    <property type="match status" value="1"/>
</dbReference>
<dbReference type="EMBL" id="JAIZAY010000003">
    <property type="protein sequence ID" value="KAJ8045613.1"/>
    <property type="molecule type" value="Genomic_DNA"/>
</dbReference>
<protein>
    <recommendedName>
        <fullName evidence="1">FERM domain-containing protein 8</fullName>
    </recommendedName>
</protein>
<dbReference type="GO" id="GO:0005886">
    <property type="term" value="C:plasma membrane"/>
    <property type="evidence" value="ECO:0007669"/>
    <property type="project" value="TreeGrafter"/>
</dbReference>
<reference evidence="3" key="1">
    <citation type="submission" date="2021-10" db="EMBL/GenBank/DDBJ databases">
        <title>Tropical sea cucumber genome reveals ecological adaptation and Cuvierian tubules defense mechanism.</title>
        <authorList>
            <person name="Chen T."/>
        </authorList>
    </citation>
    <scope>NUCLEOTIDE SEQUENCE</scope>
    <source>
        <strain evidence="3">Nanhai2018</strain>
        <tissue evidence="3">Muscle</tissue>
    </source>
</reference>
<dbReference type="InterPro" id="IPR035963">
    <property type="entry name" value="FERM_2"/>
</dbReference>
<dbReference type="PROSITE" id="PS50057">
    <property type="entry name" value="FERM_3"/>
    <property type="match status" value="1"/>
</dbReference>
<dbReference type="InterPro" id="IPR051594">
    <property type="entry name" value="KRIT1/FRMD8"/>
</dbReference>
<dbReference type="CDD" id="cd14473">
    <property type="entry name" value="FERM_B-lobe"/>
    <property type="match status" value="1"/>
</dbReference>
<dbReference type="AlphaFoldDB" id="A0A9Q1HI23"/>
<dbReference type="Pfam" id="PF24522">
    <property type="entry name" value="KRIT1_FRMD8_FERM_C"/>
    <property type="match status" value="1"/>
</dbReference>
<evidence type="ECO:0000259" key="2">
    <source>
        <dbReference type="PROSITE" id="PS50057"/>
    </source>
</evidence>
<evidence type="ECO:0000313" key="3">
    <source>
        <dbReference type="EMBL" id="KAJ8045613.1"/>
    </source>
</evidence>
<dbReference type="InterPro" id="IPR019748">
    <property type="entry name" value="FERM_central"/>
</dbReference>
<gene>
    <name evidence="3" type="ORF">HOLleu_08652</name>
</gene>
<dbReference type="SUPFAM" id="SSF47031">
    <property type="entry name" value="Second domain of FERM"/>
    <property type="match status" value="1"/>
</dbReference>
<dbReference type="Gene3D" id="1.20.80.10">
    <property type="match status" value="1"/>
</dbReference>
<comment type="caution">
    <text evidence="3">The sequence shown here is derived from an EMBL/GenBank/DDBJ whole genome shotgun (WGS) entry which is preliminary data.</text>
</comment>
<accession>A0A9Q1HI23</accession>
<dbReference type="InterPro" id="IPR014352">
    <property type="entry name" value="FERM/acyl-CoA-bd_prot_sf"/>
</dbReference>
<sequence>MASGQVLTHPKYSPIEEVPLRHLAELKSPLSSINFPSCHSTPLSMTRPEIQRLGSSTSSSKSVKSLEVCVFMKDGSVHELFLENVWTENAGELLLKVEDCLAIPPEAKDMFALWITSPLLQLQLKPHHIPFKLCRQWPDLLDKFTTASDEQKAVDEPIVCFQRNAFLDTQKEMEMFSNTKILVWLFSEAKSNILTGNYPCEGEDYEYLGGILAWLAHGKYDPESHPSGYLKGKLHEYVPLSMCKEGNRWSWLKGKSASAAAAIVEQRLFQQWDQVSEKVKTKAEAMQLYLKFCCKLPFYGSVFFSGQIEKVSSGISLRDCPDRPVRVALNRDGIFIMDSSKQELLLGLMYDEISWEYTEPAKGKPDCLPCLWLEFDVAEGPKKYSKLLQIFSKQAIMMNAMIEACVEELNKKDRINTPPPVSERKSVVDELLSSSDTTNSITDAFAISPELREERVAIKTSAPVLTGLPVKEPKTSLCTKTKRLCLSTYSDNGELIETKCKVKRPFTFPNIFKL</sequence>
<dbReference type="InterPro" id="IPR019749">
    <property type="entry name" value="Band_41_domain"/>
</dbReference>
<dbReference type="InterPro" id="IPR000299">
    <property type="entry name" value="FERM_domain"/>
</dbReference>
<feature type="domain" description="FERM" evidence="2">
    <location>
        <begin position="66"/>
        <end position="413"/>
    </location>
</feature>
<dbReference type="Gene3D" id="3.10.20.90">
    <property type="entry name" value="Phosphatidylinositol 3-kinase Catalytic Subunit, Chain A, domain 1"/>
    <property type="match status" value="1"/>
</dbReference>
<dbReference type="InterPro" id="IPR011993">
    <property type="entry name" value="PH-like_dom_sf"/>
</dbReference>
<dbReference type="SMART" id="SM00295">
    <property type="entry name" value="B41"/>
    <property type="match status" value="1"/>
</dbReference>
<dbReference type="PANTHER" id="PTHR13283">
    <property type="entry name" value="KREV INTERACTION TRAPPED 1-RELATED"/>
    <property type="match status" value="1"/>
</dbReference>
<evidence type="ECO:0000256" key="1">
    <source>
        <dbReference type="ARBA" id="ARBA00039547"/>
    </source>
</evidence>
<dbReference type="Pfam" id="PF00373">
    <property type="entry name" value="FERM_M"/>
    <property type="match status" value="1"/>
</dbReference>
<dbReference type="InterPro" id="IPR057096">
    <property type="entry name" value="KRIT1_FRMD8_FERM_C"/>
</dbReference>
<name>A0A9Q1HI23_HOLLE</name>
<organism evidence="3 4">
    <name type="scientific">Holothuria leucospilota</name>
    <name type="common">Black long sea cucumber</name>
    <name type="synonym">Mertensiothuria leucospilota</name>
    <dbReference type="NCBI Taxonomy" id="206669"/>
    <lineage>
        <taxon>Eukaryota</taxon>
        <taxon>Metazoa</taxon>
        <taxon>Echinodermata</taxon>
        <taxon>Eleutherozoa</taxon>
        <taxon>Echinozoa</taxon>
        <taxon>Holothuroidea</taxon>
        <taxon>Aspidochirotacea</taxon>
        <taxon>Aspidochirotida</taxon>
        <taxon>Holothuriidae</taxon>
        <taxon>Holothuria</taxon>
    </lineage>
</organism>
<keyword evidence="4" id="KW-1185">Reference proteome</keyword>
<dbReference type="OrthoDB" id="2142533at2759"/>
<evidence type="ECO:0000313" key="4">
    <source>
        <dbReference type="Proteomes" id="UP001152320"/>
    </source>
</evidence>
<proteinExistence type="predicted"/>
<dbReference type="Proteomes" id="UP001152320">
    <property type="component" value="Chromosome 3"/>
</dbReference>